<evidence type="ECO:0000256" key="1">
    <source>
        <dbReference type="ARBA" id="ARBA00023125"/>
    </source>
</evidence>
<accession>T1G6D0</accession>
<dbReference type="AlphaFoldDB" id="T1G6D0"/>
<sequence>MAGKKWFYSFMRRHPELSLREPESTSMARAQGFNKERVKSFFELLAKIYDEENLSPDRLFNMDENTLSTVQDGQSKIISAKGKKRIGAMTSNEREESVTSVVCVSASGQYIPPMLIYKRKRMKVEMTNGAPPGTVFSTQEKGWMSNDGFIEWLKHFISVVKPTKETKVVFDGHVTHVKILKAIEFAREAGVRMISLPPHTTHRLQPLDVSFFGSLGKYYDDALRKWMRSHVSRPATTWQVAEIFGEAYGRAATIGIACSGFRASGLWPLDFNIFSDADFAASSFSDIISPTVALTTSTETLTSTETPIKSIAAEAMTSS</sequence>
<dbReference type="PROSITE" id="PS51253">
    <property type="entry name" value="HTH_CENPB"/>
    <property type="match status" value="1"/>
</dbReference>
<keyword evidence="1" id="KW-0238">DNA-binding</keyword>
<dbReference type="InParanoid" id="T1G6D0"/>
<dbReference type="PANTHER" id="PTHR19303">
    <property type="entry name" value="TRANSPOSON"/>
    <property type="match status" value="1"/>
</dbReference>
<dbReference type="RefSeq" id="XP_009026174.1">
    <property type="nucleotide sequence ID" value="XM_009027926.1"/>
</dbReference>
<protein>
    <recommendedName>
        <fullName evidence="2">HTH CENPB-type domain-containing protein</fullName>
    </recommendedName>
</protein>
<reference evidence="5" key="1">
    <citation type="submission" date="2012-12" db="EMBL/GenBank/DDBJ databases">
        <authorList>
            <person name="Hellsten U."/>
            <person name="Grimwood J."/>
            <person name="Chapman J.A."/>
            <person name="Shapiro H."/>
            <person name="Aerts A."/>
            <person name="Otillar R.P."/>
            <person name="Terry A.Y."/>
            <person name="Boore J.L."/>
            <person name="Simakov O."/>
            <person name="Marletaz F."/>
            <person name="Cho S.-J."/>
            <person name="Edsinger-Gonzales E."/>
            <person name="Havlak P."/>
            <person name="Kuo D.-H."/>
            <person name="Larsson T."/>
            <person name="Lv J."/>
            <person name="Arendt D."/>
            <person name="Savage R."/>
            <person name="Osoegawa K."/>
            <person name="de Jong P."/>
            <person name="Lindberg D.R."/>
            <person name="Seaver E.C."/>
            <person name="Weisblat D.A."/>
            <person name="Putnam N.H."/>
            <person name="Grigoriev I.V."/>
            <person name="Rokhsar D.S."/>
        </authorList>
    </citation>
    <scope>NUCLEOTIDE SEQUENCE</scope>
</reference>
<dbReference type="OrthoDB" id="6154874at2759"/>
<dbReference type="EnsemblMetazoa" id="HelroT86484">
    <property type="protein sequence ID" value="HelroP86484"/>
    <property type="gene ID" value="HelroG86484"/>
</dbReference>
<evidence type="ECO:0000259" key="2">
    <source>
        <dbReference type="PROSITE" id="PS51253"/>
    </source>
</evidence>
<dbReference type="InterPro" id="IPR004875">
    <property type="entry name" value="DDE_SF_endonuclease_dom"/>
</dbReference>
<gene>
    <name evidence="4" type="primary">20216627</name>
    <name evidence="3" type="ORF">HELRODRAFT_86484</name>
</gene>
<dbReference type="Proteomes" id="UP000015101">
    <property type="component" value="Unassembled WGS sequence"/>
</dbReference>
<dbReference type="PANTHER" id="PTHR19303:SF74">
    <property type="entry name" value="POGO TRANSPOSABLE ELEMENT WITH KRAB DOMAIN"/>
    <property type="match status" value="1"/>
</dbReference>
<evidence type="ECO:0000313" key="5">
    <source>
        <dbReference type="Proteomes" id="UP000015101"/>
    </source>
</evidence>
<evidence type="ECO:0000313" key="4">
    <source>
        <dbReference type="EnsemblMetazoa" id="HelroP86484"/>
    </source>
</evidence>
<dbReference type="EMBL" id="KB097510">
    <property type="protein sequence ID" value="ESN95622.1"/>
    <property type="molecule type" value="Genomic_DNA"/>
</dbReference>
<dbReference type="Pfam" id="PF03184">
    <property type="entry name" value="DDE_1"/>
    <property type="match status" value="1"/>
</dbReference>
<dbReference type="OMA" id="HEKIVEW"/>
<dbReference type="GeneID" id="20216627"/>
<name>T1G6D0_HELRO</name>
<dbReference type="InterPro" id="IPR050863">
    <property type="entry name" value="CenT-Element_Derived"/>
</dbReference>
<dbReference type="GO" id="GO:0003677">
    <property type="term" value="F:DNA binding"/>
    <property type="evidence" value="ECO:0007669"/>
    <property type="project" value="UniProtKB-KW"/>
</dbReference>
<dbReference type="InterPro" id="IPR006600">
    <property type="entry name" value="HTH_CenpB_DNA-bd_dom"/>
</dbReference>
<dbReference type="EMBL" id="AMQM01006723">
    <property type="status" value="NOT_ANNOTATED_CDS"/>
    <property type="molecule type" value="Genomic_DNA"/>
</dbReference>
<reference evidence="4" key="3">
    <citation type="submission" date="2015-06" db="UniProtKB">
        <authorList>
            <consortium name="EnsemblMetazoa"/>
        </authorList>
    </citation>
    <scope>IDENTIFICATION</scope>
</reference>
<dbReference type="KEGG" id="hro:HELRODRAFT_86484"/>
<evidence type="ECO:0000313" key="3">
    <source>
        <dbReference type="EMBL" id="ESN95622.1"/>
    </source>
</evidence>
<reference evidence="3 5" key="2">
    <citation type="journal article" date="2013" name="Nature">
        <title>Insights into bilaterian evolution from three spiralian genomes.</title>
        <authorList>
            <person name="Simakov O."/>
            <person name="Marletaz F."/>
            <person name="Cho S.J."/>
            <person name="Edsinger-Gonzales E."/>
            <person name="Havlak P."/>
            <person name="Hellsten U."/>
            <person name="Kuo D.H."/>
            <person name="Larsson T."/>
            <person name="Lv J."/>
            <person name="Arendt D."/>
            <person name="Savage R."/>
            <person name="Osoegawa K."/>
            <person name="de Jong P."/>
            <person name="Grimwood J."/>
            <person name="Chapman J.A."/>
            <person name="Shapiro H."/>
            <person name="Aerts A."/>
            <person name="Otillar R.P."/>
            <person name="Terry A.Y."/>
            <person name="Boore J.L."/>
            <person name="Grigoriev I.V."/>
            <person name="Lindberg D.R."/>
            <person name="Seaver E.C."/>
            <person name="Weisblat D.A."/>
            <person name="Putnam N.H."/>
            <person name="Rokhsar D.S."/>
        </authorList>
    </citation>
    <scope>NUCLEOTIDE SEQUENCE</scope>
</reference>
<dbReference type="HOGENOM" id="CLU_013929_2_0_1"/>
<dbReference type="CTD" id="20216627"/>
<organism evidence="4 5">
    <name type="scientific">Helobdella robusta</name>
    <name type="common">Californian leech</name>
    <dbReference type="NCBI Taxonomy" id="6412"/>
    <lineage>
        <taxon>Eukaryota</taxon>
        <taxon>Metazoa</taxon>
        <taxon>Spiralia</taxon>
        <taxon>Lophotrochozoa</taxon>
        <taxon>Annelida</taxon>
        <taxon>Clitellata</taxon>
        <taxon>Hirudinea</taxon>
        <taxon>Rhynchobdellida</taxon>
        <taxon>Glossiphoniidae</taxon>
        <taxon>Helobdella</taxon>
    </lineage>
</organism>
<proteinExistence type="predicted"/>
<keyword evidence="5" id="KW-1185">Reference proteome</keyword>
<feature type="domain" description="HTH CENPB-type" evidence="2">
    <location>
        <begin position="1"/>
        <end position="20"/>
    </location>
</feature>